<feature type="non-terminal residue" evidence="2">
    <location>
        <position position="1"/>
    </location>
</feature>
<sequence>DPWEVASQAAVIQIKKAKETGAQISSLLTIMARIILQRPSSPKSQEDKEENAPAAENNSYAKTD</sequence>
<dbReference type="Proteomes" id="UP001266305">
    <property type="component" value="Unassembled WGS sequence"/>
</dbReference>
<keyword evidence="3" id="KW-1185">Reference proteome</keyword>
<feature type="region of interest" description="Disordered" evidence="1">
    <location>
        <begin position="39"/>
        <end position="64"/>
    </location>
</feature>
<evidence type="ECO:0000313" key="2">
    <source>
        <dbReference type="EMBL" id="KAK2109057.1"/>
    </source>
</evidence>
<evidence type="ECO:0000313" key="3">
    <source>
        <dbReference type="Proteomes" id="UP001266305"/>
    </source>
</evidence>
<comment type="caution">
    <text evidence="2">The sequence shown here is derived from an EMBL/GenBank/DDBJ whole genome shotgun (WGS) entry which is preliminary data.</text>
</comment>
<name>A0ABQ9VL87_SAGOE</name>
<reference evidence="2 3" key="1">
    <citation type="submission" date="2023-05" db="EMBL/GenBank/DDBJ databases">
        <title>B98-5 Cell Line De Novo Hybrid Assembly: An Optical Mapping Approach.</title>
        <authorList>
            <person name="Kananen K."/>
            <person name="Auerbach J.A."/>
            <person name="Kautto E."/>
            <person name="Blachly J.S."/>
        </authorList>
    </citation>
    <scope>NUCLEOTIDE SEQUENCE [LARGE SCALE GENOMIC DNA]</scope>
    <source>
        <strain evidence="2">B95-8</strain>
        <tissue evidence="2">Cell line</tissue>
    </source>
</reference>
<gene>
    <name evidence="2" type="ORF">P7K49_014222</name>
</gene>
<proteinExistence type="predicted"/>
<protein>
    <submittedName>
        <fullName evidence="2">Uncharacterized protein</fullName>
    </submittedName>
</protein>
<dbReference type="EMBL" id="JASSZA010000006">
    <property type="protein sequence ID" value="KAK2109057.1"/>
    <property type="molecule type" value="Genomic_DNA"/>
</dbReference>
<accession>A0ABQ9VL87</accession>
<evidence type="ECO:0000256" key="1">
    <source>
        <dbReference type="SAM" id="MobiDB-lite"/>
    </source>
</evidence>
<organism evidence="2 3">
    <name type="scientific">Saguinus oedipus</name>
    <name type="common">Cotton-top tamarin</name>
    <name type="synonym">Oedipomidas oedipus</name>
    <dbReference type="NCBI Taxonomy" id="9490"/>
    <lineage>
        <taxon>Eukaryota</taxon>
        <taxon>Metazoa</taxon>
        <taxon>Chordata</taxon>
        <taxon>Craniata</taxon>
        <taxon>Vertebrata</taxon>
        <taxon>Euteleostomi</taxon>
        <taxon>Mammalia</taxon>
        <taxon>Eutheria</taxon>
        <taxon>Euarchontoglires</taxon>
        <taxon>Primates</taxon>
        <taxon>Haplorrhini</taxon>
        <taxon>Platyrrhini</taxon>
        <taxon>Cebidae</taxon>
        <taxon>Callitrichinae</taxon>
        <taxon>Saguinus</taxon>
    </lineage>
</organism>